<accession>A0A2U1B7R8</accession>
<evidence type="ECO:0000313" key="5">
    <source>
        <dbReference type="EMBL" id="PVY44567.1"/>
    </source>
</evidence>
<dbReference type="EMBL" id="QEKH01000006">
    <property type="protein sequence ID" value="PVY44567.1"/>
    <property type="molecule type" value="Genomic_DNA"/>
</dbReference>
<reference evidence="5 6" key="1">
    <citation type="submission" date="2018-04" db="EMBL/GenBank/DDBJ databases">
        <title>Genomic Encyclopedia of Type Strains, Phase IV (KMG-IV): sequencing the most valuable type-strain genomes for metagenomic binning, comparative biology and taxonomic classification.</title>
        <authorList>
            <person name="Goeker M."/>
        </authorList>
    </citation>
    <scope>NUCLEOTIDE SEQUENCE [LARGE SCALE GENOMIC DNA]</scope>
    <source>
        <strain evidence="5 6">DSM 14823</strain>
    </source>
</reference>
<dbReference type="PROSITE" id="PS50949">
    <property type="entry name" value="HTH_GNTR"/>
    <property type="match status" value="1"/>
</dbReference>
<dbReference type="SUPFAM" id="SSF53822">
    <property type="entry name" value="Periplasmic binding protein-like I"/>
    <property type="match status" value="1"/>
</dbReference>
<name>A0A2U1B7R8_9BACT</name>
<evidence type="ECO:0000313" key="6">
    <source>
        <dbReference type="Proteomes" id="UP000245959"/>
    </source>
</evidence>
<dbReference type="GeneID" id="78294520"/>
<dbReference type="SUPFAM" id="SSF46785">
    <property type="entry name" value="Winged helix' DNA-binding domain"/>
    <property type="match status" value="1"/>
</dbReference>
<dbReference type="SMART" id="SM00345">
    <property type="entry name" value="HTH_GNTR"/>
    <property type="match status" value="1"/>
</dbReference>
<dbReference type="Gene3D" id="1.10.10.10">
    <property type="entry name" value="Winged helix-like DNA-binding domain superfamily/Winged helix DNA-binding domain"/>
    <property type="match status" value="1"/>
</dbReference>
<dbReference type="AlphaFoldDB" id="A0A2U1B7R8"/>
<dbReference type="InterPro" id="IPR028082">
    <property type="entry name" value="Peripla_BP_I"/>
</dbReference>
<keyword evidence="3" id="KW-0804">Transcription</keyword>
<keyword evidence="1" id="KW-0805">Transcription regulation</keyword>
<sequence>MNRPPVASEMIDYISARVFAGNYRPGSRIPSVRALMRRFNLSYGSALNGISYLCERGLLEKHPKSGVTVSSDPHAQQPAGGCCIGVITSNGTLDNNPGLVYHALSEIQRNALEQDISLIAASGVFDTLSPVLEHCRAVIVMVELDARCERLPFSAPAVGIFQADDFGGQMSIVDIDPYTTAKQAVDFFRRRRRKRVTVLTDPGEVYRHRARIFEYLWRESGGESGGILVSPFDDLADCAFRREEGYLFTSDHHLQHYAEAWRDAYGGSLAQRFCLLGIDGKNLMVPEFEHFPTVAADWHNIGRIAFEEAVARLKNPLRPARRIHLAGKLIEPENQED</sequence>
<dbReference type="InterPro" id="IPR036388">
    <property type="entry name" value="WH-like_DNA-bd_sf"/>
</dbReference>
<organism evidence="5 6">
    <name type="scientific">Victivallis vadensis</name>
    <dbReference type="NCBI Taxonomy" id="172901"/>
    <lineage>
        <taxon>Bacteria</taxon>
        <taxon>Pseudomonadati</taxon>
        <taxon>Lentisphaerota</taxon>
        <taxon>Lentisphaeria</taxon>
        <taxon>Victivallales</taxon>
        <taxon>Victivallaceae</taxon>
        <taxon>Victivallis</taxon>
    </lineage>
</organism>
<dbReference type="InterPro" id="IPR000524">
    <property type="entry name" value="Tscrpt_reg_HTH_GntR"/>
</dbReference>
<evidence type="ECO:0000256" key="1">
    <source>
        <dbReference type="ARBA" id="ARBA00023015"/>
    </source>
</evidence>
<gene>
    <name evidence="5" type="ORF">C8D82_10685</name>
</gene>
<evidence type="ECO:0000256" key="3">
    <source>
        <dbReference type="ARBA" id="ARBA00023163"/>
    </source>
</evidence>
<protein>
    <submittedName>
        <fullName evidence="5">DNA-binding LacI/PurR family transcriptional regulator</fullName>
    </submittedName>
</protein>
<comment type="caution">
    <text evidence="5">The sequence shown here is derived from an EMBL/GenBank/DDBJ whole genome shotgun (WGS) entry which is preliminary data.</text>
</comment>
<keyword evidence="6" id="KW-1185">Reference proteome</keyword>
<dbReference type="InterPro" id="IPR036390">
    <property type="entry name" value="WH_DNA-bd_sf"/>
</dbReference>
<dbReference type="Proteomes" id="UP000245959">
    <property type="component" value="Unassembled WGS sequence"/>
</dbReference>
<dbReference type="GO" id="GO:0003700">
    <property type="term" value="F:DNA-binding transcription factor activity"/>
    <property type="evidence" value="ECO:0007669"/>
    <property type="project" value="InterPro"/>
</dbReference>
<evidence type="ECO:0000259" key="4">
    <source>
        <dbReference type="PROSITE" id="PS50949"/>
    </source>
</evidence>
<dbReference type="Pfam" id="PF00392">
    <property type="entry name" value="GntR"/>
    <property type="match status" value="1"/>
</dbReference>
<dbReference type="GO" id="GO:0003677">
    <property type="term" value="F:DNA binding"/>
    <property type="evidence" value="ECO:0007669"/>
    <property type="project" value="UniProtKB-KW"/>
</dbReference>
<feature type="domain" description="HTH gntR-type" evidence="4">
    <location>
        <begin position="4"/>
        <end position="72"/>
    </location>
</feature>
<proteinExistence type="predicted"/>
<evidence type="ECO:0000256" key="2">
    <source>
        <dbReference type="ARBA" id="ARBA00023125"/>
    </source>
</evidence>
<keyword evidence="2 5" id="KW-0238">DNA-binding</keyword>
<dbReference type="RefSeq" id="WP_116883200.1">
    <property type="nucleotide sequence ID" value="NZ_CAUFPP010000093.1"/>
</dbReference>